<dbReference type="Proteomes" id="UP001226720">
    <property type="component" value="Unassembled WGS sequence"/>
</dbReference>
<sequence length="38" mass="4425">MALFVDIGASYFPLQLAEFGFLYKNLKKQKSFSKSFLF</sequence>
<name>A0ABU0K0E5_9BACL</name>
<keyword evidence="2" id="KW-1185">Reference proteome</keyword>
<protein>
    <submittedName>
        <fullName evidence="1">Uncharacterized protein</fullName>
    </submittedName>
</protein>
<evidence type="ECO:0000313" key="2">
    <source>
        <dbReference type="Proteomes" id="UP001226720"/>
    </source>
</evidence>
<dbReference type="EMBL" id="JAUSWM010000003">
    <property type="protein sequence ID" value="MDQ0482759.1"/>
    <property type="molecule type" value="Genomic_DNA"/>
</dbReference>
<evidence type="ECO:0000313" key="1">
    <source>
        <dbReference type="EMBL" id="MDQ0482759.1"/>
    </source>
</evidence>
<gene>
    <name evidence="1" type="ORF">QO000_001731</name>
</gene>
<accession>A0ABU0K0E5</accession>
<comment type="caution">
    <text evidence="1">The sequence shown here is derived from an EMBL/GenBank/DDBJ whole genome shotgun (WGS) entry which is preliminary data.</text>
</comment>
<reference evidence="1" key="1">
    <citation type="submission" date="2023-07" db="EMBL/GenBank/DDBJ databases">
        <title>Genomic Encyclopedia of Type Strains, Phase IV (KMG-IV): sequencing the most valuable type-strain genomes for metagenomic binning, comparative biology and taxonomic classification.</title>
        <authorList>
            <person name="Goeker M."/>
        </authorList>
    </citation>
    <scope>NUCLEOTIDE SEQUENCE [LARGE SCALE GENOMIC DNA]</scope>
    <source>
        <strain evidence="1">JSM 076093</strain>
    </source>
</reference>
<organism evidence="1 2">
    <name type="scientific">Guptibacillus hwajinpoensis</name>
    <dbReference type="NCBI Taxonomy" id="208199"/>
    <lineage>
        <taxon>Bacteria</taxon>
        <taxon>Bacillati</taxon>
        <taxon>Bacillota</taxon>
        <taxon>Bacilli</taxon>
        <taxon>Bacillales</taxon>
        <taxon>Guptibacillaceae</taxon>
        <taxon>Guptibacillus</taxon>
    </lineage>
</organism>
<proteinExistence type="predicted"/>